<feature type="region of interest" description="Disordered" evidence="1">
    <location>
        <begin position="45"/>
        <end position="161"/>
    </location>
</feature>
<feature type="compositionally biased region" description="Low complexity" evidence="1">
    <location>
        <begin position="101"/>
        <end position="117"/>
    </location>
</feature>
<evidence type="ECO:0000256" key="1">
    <source>
        <dbReference type="SAM" id="MobiDB-lite"/>
    </source>
</evidence>
<organism evidence="2 3">
    <name type="scientific">Massilia consociata</name>
    <dbReference type="NCBI Taxonomy" id="760117"/>
    <lineage>
        <taxon>Bacteria</taxon>
        <taxon>Pseudomonadati</taxon>
        <taxon>Pseudomonadota</taxon>
        <taxon>Betaproteobacteria</taxon>
        <taxon>Burkholderiales</taxon>
        <taxon>Oxalobacteraceae</taxon>
        <taxon>Telluria group</taxon>
        <taxon>Massilia</taxon>
    </lineage>
</organism>
<evidence type="ECO:0008006" key="4">
    <source>
        <dbReference type="Google" id="ProtNLM"/>
    </source>
</evidence>
<name>A0ABV6FFK3_9BURK</name>
<gene>
    <name evidence="2" type="ORF">ACFFJK_10455</name>
</gene>
<keyword evidence="3" id="KW-1185">Reference proteome</keyword>
<accession>A0ABV6FFK3</accession>
<dbReference type="RefSeq" id="WP_379679076.1">
    <property type="nucleotide sequence ID" value="NZ_JBHLWP010000010.1"/>
</dbReference>
<dbReference type="EMBL" id="JBHLWP010000010">
    <property type="protein sequence ID" value="MFC0252312.1"/>
    <property type="molecule type" value="Genomic_DNA"/>
</dbReference>
<sequence length="202" mass="21161">MRLGNRRFLVGVGVSVGVHLLLLLAYRHTGPSMPAFQPEAPSSIAVTIRPPAPPPAPPKVEEAARPPAEPAAPRPARRRASPRVIAVPATQESPGEPFVVEQATEPAEPAESAGPAPDGDSDAPKFDLGAARQTARQLAGQTKLGREGTAVAQFPDPPLETETKAARAIGKAKRRNCKDGLPGGLLAPLFLAMDKKDSGCKW</sequence>
<proteinExistence type="predicted"/>
<evidence type="ECO:0000313" key="2">
    <source>
        <dbReference type="EMBL" id="MFC0252312.1"/>
    </source>
</evidence>
<evidence type="ECO:0000313" key="3">
    <source>
        <dbReference type="Proteomes" id="UP001589773"/>
    </source>
</evidence>
<reference evidence="2 3" key="1">
    <citation type="submission" date="2024-09" db="EMBL/GenBank/DDBJ databases">
        <authorList>
            <person name="Sun Q."/>
            <person name="Mori K."/>
        </authorList>
    </citation>
    <scope>NUCLEOTIDE SEQUENCE [LARGE SCALE GENOMIC DNA]</scope>
    <source>
        <strain evidence="2 3">CCM 7792</strain>
    </source>
</reference>
<protein>
    <recommendedName>
        <fullName evidence="4">Energy transducer TonB</fullName>
    </recommendedName>
</protein>
<dbReference type="Proteomes" id="UP001589773">
    <property type="component" value="Unassembled WGS sequence"/>
</dbReference>
<comment type="caution">
    <text evidence="2">The sequence shown here is derived from an EMBL/GenBank/DDBJ whole genome shotgun (WGS) entry which is preliminary data.</text>
</comment>